<dbReference type="Pfam" id="PF00574">
    <property type="entry name" value="CLP_protease"/>
    <property type="match status" value="1"/>
</dbReference>
<protein>
    <recommendedName>
        <fullName evidence="3">ATP-dependent Clp protease proteolytic subunit</fullName>
    </recommendedName>
</protein>
<dbReference type="PANTHER" id="PTHR10381">
    <property type="entry name" value="ATP-DEPENDENT CLP PROTEASE PROTEOLYTIC SUBUNIT"/>
    <property type="match status" value="1"/>
</dbReference>
<dbReference type="InterPro" id="IPR029045">
    <property type="entry name" value="ClpP/crotonase-like_dom_sf"/>
</dbReference>
<dbReference type="InterPro" id="IPR023562">
    <property type="entry name" value="ClpP/TepA"/>
</dbReference>
<dbReference type="GO" id="GO:0006515">
    <property type="term" value="P:protein quality control for misfolded or incompletely synthesized proteins"/>
    <property type="evidence" value="ECO:0007669"/>
    <property type="project" value="TreeGrafter"/>
</dbReference>
<keyword evidence="6" id="KW-1185">Reference proteome</keyword>
<comment type="similarity">
    <text evidence="1 3">Belongs to the peptidase S14 family.</text>
</comment>
<dbReference type="EMBL" id="VIEB01000359">
    <property type="protein sequence ID" value="TQD93746.1"/>
    <property type="molecule type" value="Genomic_DNA"/>
</dbReference>
<gene>
    <name evidence="5" type="ORF">C1H46_020645</name>
</gene>
<accession>A0A540M4Y3</accession>
<evidence type="ECO:0000256" key="3">
    <source>
        <dbReference type="RuleBase" id="RU003567"/>
    </source>
</evidence>
<dbReference type="GO" id="GO:0009368">
    <property type="term" value="C:endopeptidase Clp complex"/>
    <property type="evidence" value="ECO:0007669"/>
    <property type="project" value="TreeGrafter"/>
</dbReference>
<dbReference type="Gene3D" id="1.20.1280.50">
    <property type="match status" value="1"/>
</dbReference>
<dbReference type="GO" id="GO:0004176">
    <property type="term" value="F:ATP-dependent peptidase activity"/>
    <property type="evidence" value="ECO:0007669"/>
    <property type="project" value="InterPro"/>
</dbReference>
<dbReference type="CDD" id="cd22157">
    <property type="entry name" value="F-box_AtFBW1-like"/>
    <property type="match status" value="1"/>
</dbReference>
<dbReference type="InterPro" id="IPR001810">
    <property type="entry name" value="F-box_dom"/>
</dbReference>
<sequence length="693" mass="76783">MASSLQLPISISSASTSSFRPRNARKSTACCSVNAKATAKIPIPPINPKDPFLSRLAAVAAKSPETLLNRPPQNSDSLPYLDVFDEPILMATPAQVERSVSYNEHRPRKPPPDLPSLLLHGRIVYIGMPLVPAVTELIVAELMYLQWMDPKQPIYIYINSTGTTRDDGETVGMESEGFAIYDAMMQLKNEIHTVAVGAAIGQACLLLSAGTEGKRFMMPHAKAMIQQPRVPSSGLMPASDVLIRAKEVITNRDILVKLLAKHTGNSEEAVAKVMRRPFYMDSTTAKQFGVIDKILWRGQEKIMADVASPEEWDKTAGVKVVDELGGLSYHMDAVGVFTWLVACQGLLEMATFFKLLEDMAVEILSRLPPKFLMRFKCVQKSWHNLINSPSFVAMQLSSSSTSSIIVKHTVLNSTNVTDAREVRLIPGDACSNAKEIRFSLRNLCNDTNDDGGDGVDEVAEHLHVPQFPMSNHPSNIQISGRIVLFYAIPAIKEFKLLPKSGLLLPQPDLDDDDGIDTVINVVGCGYDSKTKQYKNFGSWDLENDVLSFDMGDEVFHNIPLPDIFHGRKHWYKSVLVWNESIAFSLYKFEAKSGVSMFDIWVMDDCSDQVKGSGIKCLTIESVPDIRIPLVFLKSDELLMAASDGRVVCYNLDPRKLRYLPVRGVESPDLMLASVYVNIIISVKGDKKLEGFDI</sequence>
<name>A0A540M4Y3_MALBA</name>
<evidence type="ECO:0000259" key="4">
    <source>
        <dbReference type="SMART" id="SM00256"/>
    </source>
</evidence>
<evidence type="ECO:0000313" key="6">
    <source>
        <dbReference type="Proteomes" id="UP000315295"/>
    </source>
</evidence>
<comment type="subunit">
    <text evidence="2">Component of the chloroplastic Clp protease core complex which consist of at least 16 proteins: CLPP4 (3 copies), CLPP5 (3 copies), CLPR4 (2 copies), ClpP1 (1 copy), CLPP6 (1 copy), CLPR2 (1 copy), CLPT1 (1 copy), CLPT2 (1 copy) and 3 copies of CLPP3 and/or CLPR1 and/or CLPR3. The core complex is organized in two heptameric rings, one containing CLPP3,4,5,6 in a 1:2:3:1 ratio and the other CLPP1 and CLPR1,2,3,4 in a 3:1:1:1:1 ratio.</text>
</comment>
<dbReference type="STRING" id="106549.A0A540M4Y3"/>
<feature type="domain" description="F-box" evidence="4">
    <location>
        <begin position="355"/>
        <end position="394"/>
    </location>
</feature>
<dbReference type="Pfam" id="PF00646">
    <property type="entry name" value="F-box"/>
    <property type="match status" value="1"/>
</dbReference>
<reference evidence="5 6" key="1">
    <citation type="journal article" date="2019" name="G3 (Bethesda)">
        <title>Sequencing of a Wild Apple (Malus baccata) Genome Unravels the Differences Between Cultivated and Wild Apple Species Regarding Disease Resistance and Cold Tolerance.</title>
        <authorList>
            <person name="Chen X."/>
        </authorList>
    </citation>
    <scope>NUCLEOTIDE SEQUENCE [LARGE SCALE GENOMIC DNA]</scope>
    <source>
        <strain evidence="6">cv. Shandingzi</strain>
        <tissue evidence="5">Leaves</tissue>
    </source>
</reference>
<dbReference type="GO" id="GO:0051117">
    <property type="term" value="F:ATPase binding"/>
    <property type="evidence" value="ECO:0007669"/>
    <property type="project" value="TreeGrafter"/>
</dbReference>
<dbReference type="GO" id="GO:0004252">
    <property type="term" value="F:serine-type endopeptidase activity"/>
    <property type="evidence" value="ECO:0007669"/>
    <property type="project" value="InterPro"/>
</dbReference>
<dbReference type="CDD" id="cd07017">
    <property type="entry name" value="S14_ClpP_2"/>
    <property type="match status" value="1"/>
</dbReference>
<evidence type="ECO:0000313" key="5">
    <source>
        <dbReference type="EMBL" id="TQD93746.1"/>
    </source>
</evidence>
<organism evidence="5 6">
    <name type="scientific">Malus baccata</name>
    <name type="common">Siberian crab apple</name>
    <name type="synonym">Pyrus baccata</name>
    <dbReference type="NCBI Taxonomy" id="106549"/>
    <lineage>
        <taxon>Eukaryota</taxon>
        <taxon>Viridiplantae</taxon>
        <taxon>Streptophyta</taxon>
        <taxon>Embryophyta</taxon>
        <taxon>Tracheophyta</taxon>
        <taxon>Spermatophyta</taxon>
        <taxon>Magnoliopsida</taxon>
        <taxon>eudicotyledons</taxon>
        <taxon>Gunneridae</taxon>
        <taxon>Pentapetalae</taxon>
        <taxon>rosids</taxon>
        <taxon>fabids</taxon>
        <taxon>Rosales</taxon>
        <taxon>Rosaceae</taxon>
        <taxon>Amygdaloideae</taxon>
        <taxon>Maleae</taxon>
        <taxon>Malus</taxon>
    </lineage>
</organism>
<dbReference type="PANTHER" id="PTHR10381:SF6">
    <property type="entry name" value="ATP-DEPENDENT CLP PROTEASE PROTEOLYTIC SUBUNIT-RELATED PROTEIN 3, CHLOROPLASTIC"/>
    <property type="match status" value="1"/>
</dbReference>
<dbReference type="Gene3D" id="3.90.226.10">
    <property type="entry name" value="2-enoyl-CoA Hydratase, Chain A, domain 1"/>
    <property type="match status" value="1"/>
</dbReference>
<dbReference type="SUPFAM" id="SSF52096">
    <property type="entry name" value="ClpP/crotonase"/>
    <property type="match status" value="1"/>
</dbReference>
<dbReference type="SUPFAM" id="SSF81383">
    <property type="entry name" value="F-box domain"/>
    <property type="match status" value="1"/>
</dbReference>
<comment type="caution">
    <text evidence="5">The sequence shown here is derived from an EMBL/GenBank/DDBJ whole genome shotgun (WGS) entry which is preliminary data.</text>
</comment>
<evidence type="ECO:0000256" key="2">
    <source>
        <dbReference type="ARBA" id="ARBA00062827"/>
    </source>
</evidence>
<dbReference type="AlphaFoldDB" id="A0A540M4Y3"/>
<dbReference type="InterPro" id="IPR001907">
    <property type="entry name" value="ClpP"/>
</dbReference>
<dbReference type="FunFam" id="3.90.226.10:FF:000020">
    <property type="entry name" value="ATP-dependent Clp protease proteolytic subunit"/>
    <property type="match status" value="1"/>
</dbReference>
<dbReference type="InterPro" id="IPR036047">
    <property type="entry name" value="F-box-like_dom_sf"/>
</dbReference>
<dbReference type="SMART" id="SM00256">
    <property type="entry name" value="FBOX"/>
    <property type="match status" value="1"/>
</dbReference>
<dbReference type="PRINTS" id="PR00127">
    <property type="entry name" value="CLPPROTEASEP"/>
</dbReference>
<dbReference type="GO" id="GO:0009532">
    <property type="term" value="C:plastid stroma"/>
    <property type="evidence" value="ECO:0007669"/>
    <property type="project" value="UniProtKB-ARBA"/>
</dbReference>
<proteinExistence type="inferred from homology"/>
<evidence type="ECO:0000256" key="1">
    <source>
        <dbReference type="ARBA" id="ARBA00007039"/>
    </source>
</evidence>
<dbReference type="Proteomes" id="UP000315295">
    <property type="component" value="Unassembled WGS sequence"/>
</dbReference>